<dbReference type="AlphaFoldDB" id="A0A5B0QBB1"/>
<dbReference type="EMBL" id="VSWC01000027">
    <property type="protein sequence ID" value="KAA1110477.1"/>
    <property type="molecule type" value="Genomic_DNA"/>
</dbReference>
<dbReference type="SUPFAM" id="SSF53474">
    <property type="entry name" value="alpha/beta-Hydrolases"/>
    <property type="match status" value="1"/>
</dbReference>
<protein>
    <recommendedName>
        <fullName evidence="1">Carboxylesterase type B domain-containing protein</fullName>
    </recommendedName>
</protein>
<organism evidence="2 3">
    <name type="scientific">Puccinia graminis f. sp. tritici</name>
    <dbReference type="NCBI Taxonomy" id="56615"/>
    <lineage>
        <taxon>Eukaryota</taxon>
        <taxon>Fungi</taxon>
        <taxon>Dikarya</taxon>
        <taxon>Basidiomycota</taxon>
        <taxon>Pucciniomycotina</taxon>
        <taxon>Pucciniomycetes</taxon>
        <taxon>Pucciniales</taxon>
        <taxon>Pucciniaceae</taxon>
        <taxon>Puccinia</taxon>
    </lineage>
</organism>
<dbReference type="Pfam" id="PF00135">
    <property type="entry name" value="COesterase"/>
    <property type="match status" value="1"/>
</dbReference>
<dbReference type="InterPro" id="IPR002018">
    <property type="entry name" value="CarbesteraseB"/>
</dbReference>
<name>A0A5B0QBB1_PUCGR</name>
<gene>
    <name evidence="2" type="ORF">PGT21_022628</name>
</gene>
<comment type="caution">
    <text evidence="2">The sequence shown here is derived from an EMBL/GenBank/DDBJ whole genome shotgun (WGS) entry which is preliminary data.</text>
</comment>
<keyword evidence="3" id="KW-1185">Reference proteome</keyword>
<evidence type="ECO:0000259" key="1">
    <source>
        <dbReference type="Pfam" id="PF00135"/>
    </source>
</evidence>
<accession>A0A5B0QBB1</accession>
<proteinExistence type="predicted"/>
<reference evidence="2 3" key="1">
    <citation type="submission" date="2019-05" db="EMBL/GenBank/DDBJ databases">
        <title>Emergence of the Ug99 lineage of the wheat stem rust pathogen through somatic hybridization.</title>
        <authorList>
            <person name="Li F."/>
            <person name="Upadhyaya N.M."/>
            <person name="Sperschneider J."/>
            <person name="Matny O."/>
            <person name="Nguyen-Phuc H."/>
            <person name="Mago R."/>
            <person name="Raley C."/>
            <person name="Miller M.E."/>
            <person name="Silverstein K.A.T."/>
            <person name="Henningsen E."/>
            <person name="Hirsch C.D."/>
            <person name="Visser B."/>
            <person name="Pretorius Z.A."/>
            <person name="Steffenson B.J."/>
            <person name="Schwessinger B."/>
            <person name="Dodds P.N."/>
            <person name="Figueroa M."/>
        </authorList>
    </citation>
    <scope>NUCLEOTIDE SEQUENCE [LARGE SCALE GENOMIC DNA]</scope>
    <source>
        <strain evidence="2">21-0</strain>
    </source>
</reference>
<evidence type="ECO:0000313" key="3">
    <source>
        <dbReference type="Proteomes" id="UP000324748"/>
    </source>
</evidence>
<sequence length="598" mass="66267">MSASIPASSLMTVETVYGKVIGYEDLGTHETKNADLQSIGALSIDDTTRVPVRKFLGIPYAQAERWKRAVPPTPWSEPIVCHKFGPSIPQPQITLFDSFYDPPLLSKPQTNQSEEKGFTVNVFSSPGVKEGDKVPVLAWIFGGGLLHGCSCIPMYDPTEWIRREATKGHKFIVVTGNYRTNLLGFLASSDLAQEDPDGMAGNYGAYDCIAYLQWVQNNIAKFGGDPDNVTAFGESAGALLLSHIMVCKEKLFRRVILQSGAVNTLPTVSWETHEKNYQELLEKACIKAESRSERLKALRAVPIEELVGYLSQSVRVVGLAEETTRSPKAVWNQGCVLTRLKEGQWSPHIESVMMGVCKDEGSLFAYMCQSHTPPGYQFSQIELLNGASYDQLDPLYRLPNQDQIDNPVDGIPLDLAQCSGSQPAGDRLFKVPMELLLCALDDTKNAETQKPLSIFVYTLEGTAVETNSPGRSFGVTHTVDIVLLFNMSHCWAPDSESAKVSATLGKTWYNYAKDGRPGLNWPEYATQSSPYKLVFQQDGESVLQDVRDRPEIEKERIKFWAEHLDLAEFWEPPVIGILDGSSSTDSSEMRSENTNKSL</sequence>
<dbReference type="Proteomes" id="UP000324748">
    <property type="component" value="Unassembled WGS sequence"/>
</dbReference>
<dbReference type="InterPro" id="IPR050309">
    <property type="entry name" value="Type-B_Carboxylest/Lipase"/>
</dbReference>
<evidence type="ECO:0000313" key="2">
    <source>
        <dbReference type="EMBL" id="KAA1110477.1"/>
    </source>
</evidence>
<feature type="domain" description="Carboxylesterase type B" evidence="1">
    <location>
        <begin position="46"/>
        <end position="532"/>
    </location>
</feature>
<dbReference type="InterPro" id="IPR029058">
    <property type="entry name" value="AB_hydrolase_fold"/>
</dbReference>
<dbReference type="OrthoDB" id="408631at2759"/>
<dbReference type="PANTHER" id="PTHR11559">
    <property type="entry name" value="CARBOXYLESTERASE"/>
    <property type="match status" value="1"/>
</dbReference>
<dbReference type="Gene3D" id="3.40.50.1820">
    <property type="entry name" value="alpha/beta hydrolase"/>
    <property type="match status" value="1"/>
</dbReference>